<organism evidence="2 3">
    <name type="scientific">Trypanosoma theileri</name>
    <dbReference type="NCBI Taxonomy" id="67003"/>
    <lineage>
        <taxon>Eukaryota</taxon>
        <taxon>Discoba</taxon>
        <taxon>Euglenozoa</taxon>
        <taxon>Kinetoplastea</taxon>
        <taxon>Metakinetoplastina</taxon>
        <taxon>Trypanosomatida</taxon>
        <taxon>Trypanosomatidae</taxon>
        <taxon>Trypanosoma</taxon>
    </lineage>
</organism>
<comment type="caution">
    <text evidence="2">The sequence shown here is derived from an EMBL/GenBank/DDBJ whole genome shotgun (WGS) entry which is preliminary data.</text>
</comment>
<evidence type="ECO:0000256" key="1">
    <source>
        <dbReference type="SAM" id="MobiDB-lite"/>
    </source>
</evidence>
<dbReference type="AlphaFoldDB" id="A0A1X0P8M0"/>
<proteinExistence type="predicted"/>
<dbReference type="RefSeq" id="XP_028887352.1">
    <property type="nucleotide sequence ID" value="XM_029020844.1"/>
</dbReference>
<dbReference type="VEuPathDB" id="TriTrypDB:TM35_000011630"/>
<keyword evidence="3" id="KW-1185">Reference proteome</keyword>
<protein>
    <submittedName>
        <fullName evidence="2">Uncharacterized protein</fullName>
    </submittedName>
</protein>
<dbReference type="EMBL" id="NBCO01000001">
    <property type="protein sequence ID" value="ORC93286.1"/>
    <property type="molecule type" value="Genomic_DNA"/>
</dbReference>
<dbReference type="OrthoDB" id="10442994at2759"/>
<gene>
    <name evidence="2" type="ORF">TM35_000011630</name>
</gene>
<evidence type="ECO:0000313" key="3">
    <source>
        <dbReference type="Proteomes" id="UP000192257"/>
    </source>
</evidence>
<feature type="region of interest" description="Disordered" evidence="1">
    <location>
        <begin position="95"/>
        <end position="117"/>
    </location>
</feature>
<feature type="compositionally biased region" description="Basic and acidic residues" evidence="1">
    <location>
        <begin position="96"/>
        <end position="105"/>
    </location>
</feature>
<name>A0A1X0P8M0_9TRYP</name>
<sequence length="178" mass="20050">MDYSTAQRLARLHAIDTATETMEQEIDKLTAVVGRRSDGWREADAELKTLWRQMLTQCPAEVRELTVYGFSEKAQKDQQRTLRICSNVGVGVKKKKGEEGHDSRIESGNIGENDTNATKVDGSFSASNSSNCCFDENKGRGKPNQLEHKSVPESYSRKINVKNIKKRESTIRHITPIH</sequence>
<evidence type="ECO:0000313" key="2">
    <source>
        <dbReference type="EMBL" id="ORC93286.1"/>
    </source>
</evidence>
<accession>A0A1X0P8M0</accession>
<dbReference type="Proteomes" id="UP000192257">
    <property type="component" value="Unassembled WGS sequence"/>
</dbReference>
<dbReference type="GeneID" id="39980624"/>
<reference evidence="2 3" key="1">
    <citation type="submission" date="2017-03" db="EMBL/GenBank/DDBJ databases">
        <title>An alternative strategy for trypanosome survival in the mammalian bloodstream revealed through genome and transcriptome analysis of the ubiquitous bovine parasite Trypanosoma (Megatrypanum) theileri.</title>
        <authorList>
            <person name="Kelly S."/>
            <person name="Ivens A."/>
            <person name="Mott A."/>
            <person name="O'Neill E."/>
            <person name="Emms D."/>
            <person name="Macleod O."/>
            <person name="Voorheis P."/>
            <person name="Matthews J."/>
            <person name="Matthews K."/>
            <person name="Carrington M."/>
        </authorList>
    </citation>
    <scope>NUCLEOTIDE SEQUENCE [LARGE SCALE GENOMIC DNA]</scope>
    <source>
        <strain evidence="2">Edinburgh</strain>
    </source>
</reference>